<evidence type="ECO:0000313" key="3">
    <source>
        <dbReference type="Proteomes" id="UP000494256"/>
    </source>
</evidence>
<comment type="similarity">
    <text evidence="1">Belongs to the dynein light chain Tctex-type family.</text>
</comment>
<dbReference type="CDD" id="cd21451">
    <property type="entry name" value="DLC-like_TCTEX1D"/>
    <property type="match status" value="1"/>
</dbReference>
<dbReference type="PANTHER" id="PTHR21255:SF65">
    <property type="entry name" value="TCTEX1 DOMAIN-CONTAINING PROTEIN 2"/>
    <property type="match status" value="1"/>
</dbReference>
<dbReference type="AlphaFoldDB" id="A0A8S1A9G3"/>
<dbReference type="InterPro" id="IPR038586">
    <property type="entry name" value="Tctex-1-like_sf"/>
</dbReference>
<reference evidence="2 3" key="1">
    <citation type="submission" date="2020-04" db="EMBL/GenBank/DDBJ databases">
        <authorList>
            <person name="Wallbank WR R."/>
            <person name="Pardo Diaz C."/>
            <person name="Kozak K."/>
            <person name="Martin S."/>
            <person name="Jiggins C."/>
            <person name="Moest M."/>
            <person name="Warren A I."/>
            <person name="Byers J.R.P. K."/>
            <person name="Montejo-Kovacevich G."/>
            <person name="Yen C E."/>
        </authorList>
    </citation>
    <scope>NUCLEOTIDE SEQUENCE [LARGE SCALE GENOMIC DNA]</scope>
</reference>
<organism evidence="2 3">
    <name type="scientific">Arctia plantaginis</name>
    <name type="common">Wood tiger moth</name>
    <name type="synonym">Phalaena plantaginis</name>
    <dbReference type="NCBI Taxonomy" id="874455"/>
    <lineage>
        <taxon>Eukaryota</taxon>
        <taxon>Metazoa</taxon>
        <taxon>Ecdysozoa</taxon>
        <taxon>Arthropoda</taxon>
        <taxon>Hexapoda</taxon>
        <taxon>Insecta</taxon>
        <taxon>Pterygota</taxon>
        <taxon>Neoptera</taxon>
        <taxon>Endopterygota</taxon>
        <taxon>Lepidoptera</taxon>
        <taxon>Glossata</taxon>
        <taxon>Ditrysia</taxon>
        <taxon>Noctuoidea</taxon>
        <taxon>Erebidae</taxon>
        <taxon>Arctiinae</taxon>
        <taxon>Arctia</taxon>
    </lineage>
</organism>
<evidence type="ECO:0000256" key="1">
    <source>
        <dbReference type="ARBA" id="ARBA00005361"/>
    </source>
</evidence>
<dbReference type="GO" id="GO:0045505">
    <property type="term" value="F:dynein intermediate chain binding"/>
    <property type="evidence" value="ECO:0007669"/>
    <property type="project" value="TreeGrafter"/>
</dbReference>
<sequence>MKMRKQSLGFSSVNAIRPPDRTSTNISGSNKRPTLMYLNTYQLDPYVRFHPPAVTKTANEVLNEYFTDHKYNPQESPVLAMRISEILLQAVKAMNFNRYRILSVVTIAQKRAQSYNNAVTFLWDHERDNYVDLFREENSVFIQVTIFGVYLD</sequence>
<evidence type="ECO:0000313" key="2">
    <source>
        <dbReference type="EMBL" id="CAB3241966.1"/>
    </source>
</evidence>
<dbReference type="GO" id="GO:0005868">
    <property type="term" value="C:cytoplasmic dynein complex"/>
    <property type="evidence" value="ECO:0007669"/>
    <property type="project" value="TreeGrafter"/>
</dbReference>
<dbReference type="EMBL" id="CADEBD010000312">
    <property type="protein sequence ID" value="CAB3241966.1"/>
    <property type="molecule type" value="Genomic_DNA"/>
</dbReference>
<dbReference type="Proteomes" id="UP000494256">
    <property type="component" value="Unassembled WGS sequence"/>
</dbReference>
<dbReference type="Gene3D" id="3.30.1140.40">
    <property type="entry name" value="Tctex-1"/>
    <property type="match status" value="1"/>
</dbReference>
<dbReference type="GO" id="GO:0007018">
    <property type="term" value="P:microtubule-based movement"/>
    <property type="evidence" value="ECO:0007669"/>
    <property type="project" value="TreeGrafter"/>
</dbReference>
<dbReference type="Pfam" id="PF03645">
    <property type="entry name" value="Tctex-1"/>
    <property type="match status" value="1"/>
</dbReference>
<proteinExistence type="inferred from homology"/>
<gene>
    <name evidence="2" type="ORF">APLA_LOCUS9684</name>
</gene>
<dbReference type="GO" id="GO:0005737">
    <property type="term" value="C:cytoplasm"/>
    <property type="evidence" value="ECO:0007669"/>
    <property type="project" value="TreeGrafter"/>
</dbReference>
<accession>A0A8S1A9G3</accession>
<dbReference type="PANTHER" id="PTHR21255">
    <property type="entry name" value="T-COMPLEX-ASSOCIATED-TESTIS-EXPRESSED 1/ DYNEIN LIGHT CHAIN"/>
    <property type="match status" value="1"/>
</dbReference>
<protein>
    <submittedName>
        <fullName evidence="2">Uncharacterized protein</fullName>
    </submittedName>
</protein>
<dbReference type="OrthoDB" id="277439at2759"/>
<comment type="caution">
    <text evidence="2">The sequence shown here is derived from an EMBL/GenBank/DDBJ whole genome shotgun (WGS) entry which is preliminary data.</text>
</comment>
<name>A0A8S1A9G3_ARCPL</name>
<dbReference type="InterPro" id="IPR005334">
    <property type="entry name" value="Tctex-1-like"/>
</dbReference>